<protein>
    <submittedName>
        <fullName evidence="4">Conjugal transfer protein TraP</fullName>
    </submittedName>
</protein>
<feature type="compositionally biased region" description="Basic and acidic residues" evidence="2">
    <location>
        <begin position="17"/>
        <end position="28"/>
    </location>
</feature>
<keyword evidence="1" id="KW-0175">Coiled coil</keyword>
<proteinExistence type="predicted"/>
<feature type="region of interest" description="Disordered" evidence="2">
    <location>
        <begin position="73"/>
        <end position="99"/>
    </location>
</feature>
<comment type="caution">
    <text evidence="4">The sequence shown here is derived from an EMBL/GenBank/DDBJ whole genome shotgun (WGS) entry which is preliminary data.</text>
</comment>
<dbReference type="InterPro" id="IPR049608">
    <property type="entry name" value="TraP-like"/>
</dbReference>
<feature type="coiled-coil region" evidence="1">
    <location>
        <begin position="128"/>
        <end position="155"/>
    </location>
</feature>
<accession>A0ABV4EDX5</accession>
<keyword evidence="5" id="KW-1185">Reference proteome</keyword>
<evidence type="ECO:0000256" key="2">
    <source>
        <dbReference type="SAM" id="MobiDB-lite"/>
    </source>
</evidence>
<sequence length="234" mass="25085">MSLFDDDQNTAVTPQPEQEKVVSTEKPKPTVKPAAKVNKKPMAIGDYAWIAGIVVVVVILVIWLFGGSSSDTATGKGGGQIQSSGQRPPAQNDNSNQYDSDFREQISGILLQQKERMDSIESTSKNGMMILSSQLKSANEQIKNLSTEVQRLKIRLAGNGDSFSGSGANSSGQYSQALPLLKGFSINDLSGDLAWVKYNNQTYAVKVGSQLGGVTVTGIDTENRIVTTSKGLIR</sequence>
<evidence type="ECO:0000256" key="3">
    <source>
        <dbReference type="SAM" id="Phobius"/>
    </source>
</evidence>
<name>A0ABV4EDX5_9GAMM</name>
<feature type="compositionally biased region" description="Polar residues" evidence="2">
    <location>
        <begin position="89"/>
        <end position="99"/>
    </location>
</feature>
<dbReference type="NCBIfam" id="NF033885">
    <property type="entry name" value="conj_TraP_IncI1"/>
    <property type="match status" value="1"/>
</dbReference>
<dbReference type="RefSeq" id="WP_369896744.1">
    <property type="nucleotide sequence ID" value="NZ_JBGFFX010000019.1"/>
</dbReference>
<organism evidence="4 5">
    <name type="scientific">Erwinia aeris</name>
    <dbReference type="NCBI Taxonomy" id="3239803"/>
    <lineage>
        <taxon>Bacteria</taxon>
        <taxon>Pseudomonadati</taxon>
        <taxon>Pseudomonadota</taxon>
        <taxon>Gammaproteobacteria</taxon>
        <taxon>Enterobacterales</taxon>
        <taxon>Erwiniaceae</taxon>
        <taxon>Erwinia</taxon>
    </lineage>
</organism>
<reference evidence="4 5" key="1">
    <citation type="submission" date="2024-07" db="EMBL/GenBank/DDBJ databases">
        <authorList>
            <person name="Hebao G."/>
        </authorList>
    </citation>
    <scope>NUCLEOTIDE SEQUENCE [LARGE SCALE GENOMIC DNA]</scope>
    <source>
        <strain evidence="4 5">ACCC 02193</strain>
    </source>
</reference>
<evidence type="ECO:0000313" key="4">
    <source>
        <dbReference type="EMBL" id="MEY8773141.1"/>
    </source>
</evidence>
<feature type="transmembrane region" description="Helical" evidence="3">
    <location>
        <begin position="47"/>
        <end position="66"/>
    </location>
</feature>
<keyword evidence="3" id="KW-0812">Transmembrane</keyword>
<feature type="region of interest" description="Disordered" evidence="2">
    <location>
        <begin position="1"/>
        <end position="33"/>
    </location>
</feature>
<evidence type="ECO:0000256" key="1">
    <source>
        <dbReference type="SAM" id="Coils"/>
    </source>
</evidence>
<gene>
    <name evidence="4" type="primary">traP</name>
    <name evidence="4" type="ORF">AB6T85_22315</name>
</gene>
<keyword evidence="3" id="KW-1133">Transmembrane helix</keyword>
<evidence type="ECO:0000313" key="5">
    <source>
        <dbReference type="Proteomes" id="UP001565243"/>
    </source>
</evidence>
<keyword evidence="3" id="KW-0472">Membrane</keyword>
<dbReference type="Proteomes" id="UP001565243">
    <property type="component" value="Unassembled WGS sequence"/>
</dbReference>
<dbReference type="EMBL" id="JBGFFX010000019">
    <property type="protein sequence ID" value="MEY8773141.1"/>
    <property type="molecule type" value="Genomic_DNA"/>
</dbReference>